<dbReference type="PANTHER" id="PTHR28336">
    <property type="entry name" value="BA1-643"/>
    <property type="match status" value="1"/>
</dbReference>
<evidence type="ECO:0000259" key="1">
    <source>
        <dbReference type="Pfam" id="PF00791"/>
    </source>
</evidence>
<dbReference type="GeneID" id="109484897"/>
<dbReference type="Pfam" id="PF00791">
    <property type="entry name" value="ZU5"/>
    <property type="match status" value="1"/>
</dbReference>
<dbReference type="Proteomes" id="UP000515135">
    <property type="component" value="Unplaced"/>
</dbReference>
<dbReference type="InterPro" id="IPR000906">
    <property type="entry name" value="ZU5_dom"/>
</dbReference>
<accession>A0A6P5A347</accession>
<dbReference type="KEGG" id="bbel:109484897"/>
<gene>
    <name evidence="3" type="primary">LOC109484897</name>
</gene>
<keyword evidence="2" id="KW-1185">Reference proteome</keyword>
<dbReference type="OrthoDB" id="676979at2759"/>
<dbReference type="AlphaFoldDB" id="A0A6P5A347"/>
<reference evidence="3" key="1">
    <citation type="submission" date="2025-08" db="UniProtKB">
        <authorList>
            <consortium name="RefSeq"/>
        </authorList>
    </citation>
    <scope>IDENTIFICATION</scope>
    <source>
        <tissue evidence="3">Gonad</tissue>
    </source>
</reference>
<protein>
    <submittedName>
        <fullName evidence="3">Ankyrin-2-like</fullName>
    </submittedName>
</protein>
<organism evidence="2 3">
    <name type="scientific">Branchiostoma belcheri</name>
    <name type="common">Amphioxus</name>
    <dbReference type="NCBI Taxonomy" id="7741"/>
    <lineage>
        <taxon>Eukaryota</taxon>
        <taxon>Metazoa</taxon>
        <taxon>Chordata</taxon>
        <taxon>Cephalochordata</taxon>
        <taxon>Leptocardii</taxon>
        <taxon>Amphioxiformes</taxon>
        <taxon>Branchiostomatidae</taxon>
        <taxon>Branchiostoma</taxon>
    </lineage>
</organism>
<dbReference type="PANTHER" id="PTHR28336:SF4">
    <property type="entry name" value="DEATH DOMAIN-CONTAINING PROTEIN 1"/>
    <property type="match status" value="1"/>
</dbReference>
<dbReference type="RefSeq" id="XP_019643808.1">
    <property type="nucleotide sequence ID" value="XM_019788249.1"/>
</dbReference>
<feature type="domain" description="ZU5" evidence="1">
    <location>
        <begin position="64"/>
        <end position="151"/>
    </location>
</feature>
<sequence>MQYSTSSSPAVTWEPAMWVTEDKSKWTTLKTMDTEETQLKDTLAVSVDHFSIFAVVSQLKQDRFFVPTRGCTLTSSTHPTVQIIFPKQSVTSQMEVVVQVQDISRSQVEDIKKRHESSCGLISTSPFVKVETVGDSIVKFNKAVTVRVPHPQHYMDIQDEAPAKVKVLSCEKGADDWIDMADGTNIRVTQTTVEFEVTHFTR</sequence>
<proteinExistence type="predicted"/>
<dbReference type="Gene3D" id="2.60.220.30">
    <property type="match status" value="1"/>
</dbReference>
<evidence type="ECO:0000313" key="2">
    <source>
        <dbReference type="Proteomes" id="UP000515135"/>
    </source>
</evidence>
<evidence type="ECO:0000313" key="3">
    <source>
        <dbReference type="RefSeq" id="XP_019643808.1"/>
    </source>
</evidence>
<name>A0A6P5A347_BRABE</name>